<protein>
    <submittedName>
        <fullName evidence="8">Undecaprenyl/decaprenyl-phosphate alpha-N-acetylglucosaminyl 1-phosphate transferase</fullName>
    </submittedName>
</protein>
<dbReference type="CDD" id="cd06853">
    <property type="entry name" value="GT_WecA_like"/>
    <property type="match status" value="1"/>
</dbReference>
<evidence type="ECO:0000256" key="1">
    <source>
        <dbReference type="ARBA" id="ARBA00004651"/>
    </source>
</evidence>
<keyword evidence="3 8" id="KW-0808">Transferase</keyword>
<dbReference type="EMBL" id="JAGQLN010000008">
    <property type="protein sequence ID" value="MCA9376811.1"/>
    <property type="molecule type" value="Genomic_DNA"/>
</dbReference>
<keyword evidence="6 7" id="KW-0472">Membrane</keyword>
<name>A0A955I1P6_9BACT</name>
<dbReference type="Proteomes" id="UP000741282">
    <property type="component" value="Unassembled WGS sequence"/>
</dbReference>
<keyword evidence="2" id="KW-1003">Cell membrane</keyword>
<feature type="transmembrane region" description="Helical" evidence="7">
    <location>
        <begin position="26"/>
        <end position="48"/>
    </location>
</feature>
<dbReference type="GO" id="GO:0009103">
    <property type="term" value="P:lipopolysaccharide biosynthetic process"/>
    <property type="evidence" value="ECO:0007669"/>
    <property type="project" value="TreeGrafter"/>
</dbReference>
<accession>A0A955I1P6</accession>
<keyword evidence="4 7" id="KW-0812">Transmembrane</keyword>
<feature type="transmembrane region" description="Helical" evidence="7">
    <location>
        <begin position="176"/>
        <end position="195"/>
    </location>
</feature>
<dbReference type="PANTHER" id="PTHR22926:SF3">
    <property type="entry name" value="UNDECAPRENYL-PHOSPHATE ALPHA-N-ACETYLGLUCOSAMINYL 1-PHOSPHATE TRANSFERASE"/>
    <property type="match status" value="1"/>
</dbReference>
<dbReference type="GO" id="GO:0016780">
    <property type="term" value="F:phosphotransferase activity, for other substituted phosphate groups"/>
    <property type="evidence" value="ECO:0007669"/>
    <property type="project" value="InterPro"/>
</dbReference>
<sequence length="411" mass="45924">MNFKDFLTTNTLLRSLPVDFHRYFEYLPTLLLGFVVSLLLTPVIGSIARRFNILNDTEEGKMNKLNKYENSKRRINPNQVPLLGGLAVMLPLLILIIVVFGLNSSTLPLIISLSILTIIGVLDDYYNLPATVQFSFQFIASLIVAASLVDLTIVKIPFDGTIDLEWTRLFFENKLIPISLVLPGDLFLILWFMIAINAVKWMGGVDALMESNLALAFLMIFVIATRSEQVFLVVISMYLVGALSGFTFYNFPPAKIFTGSSGKSVYGFLVATLAVINGTKVAVTLMIIMLPLADFLFVLSKRASVRRPNSIKSFMTLPIQLMRMADTNHLHHKLLHIGLSVKQVLMVEVSIALVVGIIAVLSTAAYRLVIIMSLFLAILLFILAMHVLANNRLKQKEKEIEKESPESKYSY</sequence>
<dbReference type="GO" id="GO:0005886">
    <property type="term" value="C:plasma membrane"/>
    <property type="evidence" value="ECO:0007669"/>
    <property type="project" value="UniProtKB-SubCell"/>
</dbReference>
<feature type="transmembrane region" description="Helical" evidence="7">
    <location>
        <begin position="80"/>
        <end position="101"/>
    </location>
</feature>
<feature type="transmembrane region" description="Helical" evidence="7">
    <location>
        <begin position="230"/>
        <end position="249"/>
    </location>
</feature>
<feature type="transmembrane region" description="Helical" evidence="7">
    <location>
        <begin position="207"/>
        <end position="224"/>
    </location>
</feature>
<evidence type="ECO:0000256" key="3">
    <source>
        <dbReference type="ARBA" id="ARBA00022679"/>
    </source>
</evidence>
<evidence type="ECO:0000256" key="5">
    <source>
        <dbReference type="ARBA" id="ARBA00022989"/>
    </source>
</evidence>
<comment type="caution">
    <text evidence="8">The sequence shown here is derived from an EMBL/GenBank/DDBJ whole genome shotgun (WGS) entry which is preliminary data.</text>
</comment>
<evidence type="ECO:0000313" key="9">
    <source>
        <dbReference type="Proteomes" id="UP000741282"/>
    </source>
</evidence>
<feature type="transmembrane region" description="Helical" evidence="7">
    <location>
        <begin position="344"/>
        <end position="362"/>
    </location>
</feature>
<reference evidence="8" key="1">
    <citation type="submission" date="2020-04" db="EMBL/GenBank/DDBJ databases">
        <authorList>
            <person name="Zhang T."/>
        </authorList>
    </citation>
    <scope>NUCLEOTIDE SEQUENCE</scope>
    <source>
        <strain evidence="8">HKST-UBA17</strain>
    </source>
</reference>
<feature type="transmembrane region" description="Helical" evidence="7">
    <location>
        <begin position="138"/>
        <end position="156"/>
    </location>
</feature>
<keyword evidence="5 7" id="KW-1133">Transmembrane helix</keyword>
<feature type="transmembrane region" description="Helical" evidence="7">
    <location>
        <begin position="368"/>
        <end position="389"/>
    </location>
</feature>
<dbReference type="PANTHER" id="PTHR22926">
    <property type="entry name" value="PHOSPHO-N-ACETYLMURAMOYL-PENTAPEPTIDE-TRANSFERASE"/>
    <property type="match status" value="1"/>
</dbReference>
<evidence type="ECO:0000256" key="2">
    <source>
        <dbReference type="ARBA" id="ARBA00022475"/>
    </source>
</evidence>
<feature type="transmembrane region" description="Helical" evidence="7">
    <location>
        <begin position="282"/>
        <end position="299"/>
    </location>
</feature>
<dbReference type="InterPro" id="IPR000715">
    <property type="entry name" value="Glycosyl_transferase_4"/>
</dbReference>
<reference evidence="8" key="2">
    <citation type="journal article" date="2021" name="Microbiome">
        <title>Successional dynamics and alternative stable states in a saline activated sludge microbial community over 9 years.</title>
        <authorList>
            <person name="Wang Y."/>
            <person name="Ye J."/>
            <person name="Ju F."/>
            <person name="Liu L."/>
            <person name="Boyd J.A."/>
            <person name="Deng Y."/>
            <person name="Parks D.H."/>
            <person name="Jiang X."/>
            <person name="Yin X."/>
            <person name="Woodcroft B.J."/>
            <person name="Tyson G.W."/>
            <person name="Hugenholtz P."/>
            <person name="Polz M.F."/>
            <person name="Zhang T."/>
        </authorList>
    </citation>
    <scope>NUCLEOTIDE SEQUENCE</scope>
    <source>
        <strain evidence="8">HKST-UBA17</strain>
    </source>
</reference>
<dbReference type="GO" id="GO:0071555">
    <property type="term" value="P:cell wall organization"/>
    <property type="evidence" value="ECO:0007669"/>
    <property type="project" value="TreeGrafter"/>
</dbReference>
<comment type="subcellular location">
    <subcellularLocation>
        <location evidence="1">Cell membrane</location>
        <topology evidence="1">Multi-pass membrane protein</topology>
    </subcellularLocation>
</comment>
<dbReference type="AlphaFoldDB" id="A0A955I1P6"/>
<dbReference type="GO" id="GO:0044038">
    <property type="term" value="P:cell wall macromolecule biosynthetic process"/>
    <property type="evidence" value="ECO:0007669"/>
    <property type="project" value="TreeGrafter"/>
</dbReference>
<evidence type="ECO:0000256" key="6">
    <source>
        <dbReference type="ARBA" id="ARBA00023136"/>
    </source>
</evidence>
<evidence type="ECO:0000313" key="8">
    <source>
        <dbReference type="EMBL" id="MCA9376811.1"/>
    </source>
</evidence>
<proteinExistence type="predicted"/>
<evidence type="ECO:0000256" key="7">
    <source>
        <dbReference type="SAM" id="Phobius"/>
    </source>
</evidence>
<dbReference type="Pfam" id="PF00953">
    <property type="entry name" value="Glycos_transf_4"/>
    <property type="match status" value="1"/>
</dbReference>
<evidence type="ECO:0000256" key="4">
    <source>
        <dbReference type="ARBA" id="ARBA00022692"/>
    </source>
</evidence>
<gene>
    <name evidence="8" type="ORF">KC685_02735</name>
</gene>
<organism evidence="8 9">
    <name type="scientific">Candidatus Dojkabacteria bacterium</name>
    <dbReference type="NCBI Taxonomy" id="2099670"/>
    <lineage>
        <taxon>Bacteria</taxon>
        <taxon>Candidatus Dojkabacteria</taxon>
    </lineage>
</organism>